<evidence type="ECO:0000313" key="2">
    <source>
        <dbReference type="Proteomes" id="UP000291485"/>
    </source>
</evidence>
<comment type="caution">
    <text evidence="1">The sequence shown here is derived from an EMBL/GenBank/DDBJ whole genome shotgun (WGS) entry which is preliminary data.</text>
</comment>
<keyword evidence="2" id="KW-1185">Reference proteome</keyword>
<dbReference type="SUPFAM" id="SSF48371">
    <property type="entry name" value="ARM repeat"/>
    <property type="match status" value="1"/>
</dbReference>
<evidence type="ECO:0000313" key="1">
    <source>
        <dbReference type="EMBL" id="TCD10351.1"/>
    </source>
</evidence>
<dbReference type="AlphaFoldDB" id="A0A4R0P1M0"/>
<dbReference type="OrthoDB" id="823934at2"/>
<sequence>MPTIEELNEQVIAFLRQDELDYPGGAAKFGPAVLPLLKALIDGNDENLAIKAAYLAGYIKHDSVKDIITDAASNKFTAVRVAAAYGSQKLSATDASKVLEKSLVDTDPGVLKVAIRSVESLNIAKNFKTQLGNIGKAQLDLSVKGFANDLIKKIK</sequence>
<dbReference type="Pfam" id="PF13646">
    <property type="entry name" value="HEAT_2"/>
    <property type="match status" value="1"/>
</dbReference>
<reference evidence="1 2" key="1">
    <citation type="submission" date="2019-02" db="EMBL/GenBank/DDBJ databases">
        <title>Pedobacter sp. RP-3-11 sp. nov., isolated from Arctic soil.</title>
        <authorList>
            <person name="Dahal R.H."/>
        </authorList>
    </citation>
    <scope>NUCLEOTIDE SEQUENCE [LARGE SCALE GENOMIC DNA]</scope>
    <source>
        <strain evidence="1 2">RP-3-11</strain>
    </source>
</reference>
<organism evidence="1 2">
    <name type="scientific">Pedobacter frigidisoli</name>
    <dbReference type="NCBI Taxonomy" id="2530455"/>
    <lineage>
        <taxon>Bacteria</taxon>
        <taxon>Pseudomonadati</taxon>
        <taxon>Bacteroidota</taxon>
        <taxon>Sphingobacteriia</taxon>
        <taxon>Sphingobacteriales</taxon>
        <taxon>Sphingobacteriaceae</taxon>
        <taxon>Pedobacter</taxon>
    </lineage>
</organism>
<dbReference type="EMBL" id="SJSN01000007">
    <property type="protein sequence ID" value="TCD10351.1"/>
    <property type="molecule type" value="Genomic_DNA"/>
</dbReference>
<protein>
    <submittedName>
        <fullName evidence="1">HEAT repeat domain-containing protein</fullName>
    </submittedName>
</protein>
<name>A0A4R0P1M0_9SPHI</name>
<dbReference type="Proteomes" id="UP000291485">
    <property type="component" value="Unassembled WGS sequence"/>
</dbReference>
<proteinExistence type="predicted"/>
<dbReference type="InterPro" id="IPR016024">
    <property type="entry name" value="ARM-type_fold"/>
</dbReference>
<accession>A0A4R0P1M0</accession>
<dbReference type="Gene3D" id="1.25.10.10">
    <property type="entry name" value="Leucine-rich Repeat Variant"/>
    <property type="match status" value="1"/>
</dbReference>
<dbReference type="InterPro" id="IPR011989">
    <property type="entry name" value="ARM-like"/>
</dbReference>
<gene>
    <name evidence="1" type="ORF">EZ449_11070</name>
</gene>
<dbReference type="RefSeq" id="WP_131558647.1">
    <property type="nucleotide sequence ID" value="NZ_SJSN01000007.1"/>
</dbReference>